<organism evidence="1 2">
    <name type="scientific">Marinifilum breve</name>
    <dbReference type="NCBI Taxonomy" id="2184082"/>
    <lineage>
        <taxon>Bacteria</taxon>
        <taxon>Pseudomonadati</taxon>
        <taxon>Bacteroidota</taxon>
        <taxon>Bacteroidia</taxon>
        <taxon>Marinilabiliales</taxon>
        <taxon>Marinifilaceae</taxon>
    </lineage>
</organism>
<accession>A0A2V4A2Z1</accession>
<protein>
    <recommendedName>
        <fullName evidence="3">Lipoprotein</fullName>
    </recommendedName>
</protein>
<sequence length="192" mass="22263">MTIVSCSLANSKKESVTSDKKEIRSQNTTEKKVVNGEFQKFLNQLDFLELPYETNCFNDYKQDKEISQELTMKFNDNELEYPYKKIATTEKFKIIIFLASADVLLPIVKTYDLNGNIIDSEQLFWGYCGGEPGYYHTEHLQINSSNLITHIDSTWTHEVDTDYNEIKGTEKFELKVIDFVINSDGTIEKKQK</sequence>
<comment type="caution">
    <text evidence="1">The sequence shown here is derived from an EMBL/GenBank/DDBJ whole genome shotgun (WGS) entry which is preliminary data.</text>
</comment>
<evidence type="ECO:0000313" key="1">
    <source>
        <dbReference type="EMBL" id="PXY03076.1"/>
    </source>
</evidence>
<evidence type="ECO:0008006" key="3">
    <source>
        <dbReference type="Google" id="ProtNLM"/>
    </source>
</evidence>
<reference evidence="1 2" key="1">
    <citation type="submission" date="2018-05" db="EMBL/GenBank/DDBJ databases">
        <title>Marinifilum breve JC075T sp. nov., a marine bacterium isolated from Yongle Blue Hole in the South China Sea.</title>
        <authorList>
            <person name="Fu T."/>
        </authorList>
    </citation>
    <scope>NUCLEOTIDE SEQUENCE [LARGE SCALE GENOMIC DNA]</scope>
    <source>
        <strain evidence="1 2">JC075</strain>
    </source>
</reference>
<name>A0A2V4A2Z1_9BACT</name>
<dbReference type="EMBL" id="QFLI01000001">
    <property type="protein sequence ID" value="PXY03076.1"/>
    <property type="molecule type" value="Genomic_DNA"/>
</dbReference>
<proteinExistence type="predicted"/>
<keyword evidence="2" id="KW-1185">Reference proteome</keyword>
<evidence type="ECO:0000313" key="2">
    <source>
        <dbReference type="Proteomes" id="UP000248079"/>
    </source>
</evidence>
<gene>
    <name evidence="1" type="ORF">DF185_03015</name>
</gene>
<dbReference type="AlphaFoldDB" id="A0A2V4A2Z1"/>
<dbReference type="Proteomes" id="UP000248079">
    <property type="component" value="Unassembled WGS sequence"/>
</dbReference>